<sequence length="85" mass="9332">MFQLVTKGLEMTRMGTAATVGLLAGLERHERDAVEAFLANPHGGNLNVLATFASVEYAGVEELFDALPDRFVWKESGKWRLLVPA</sequence>
<dbReference type="KEGG" id="ssai:N0B31_13550"/>
<proteinExistence type="predicted"/>
<evidence type="ECO:0000313" key="2">
    <source>
        <dbReference type="Proteomes" id="UP001057580"/>
    </source>
</evidence>
<keyword evidence="2" id="KW-1185">Reference proteome</keyword>
<gene>
    <name evidence="1" type="ORF">N0B31_13550</name>
</gene>
<evidence type="ECO:0000313" key="1">
    <source>
        <dbReference type="EMBL" id="UWM53164.1"/>
    </source>
</evidence>
<dbReference type="AlphaFoldDB" id="A0A9E7U9T1"/>
<name>A0A9E7U9T1_9EURY</name>
<accession>A0A9E7U9T1</accession>
<organism evidence="1 2">
    <name type="scientific">Salinirubellus salinus</name>
    <dbReference type="NCBI Taxonomy" id="1364945"/>
    <lineage>
        <taxon>Archaea</taxon>
        <taxon>Methanobacteriati</taxon>
        <taxon>Methanobacteriota</taxon>
        <taxon>Stenosarchaea group</taxon>
        <taxon>Halobacteria</taxon>
        <taxon>Halobacteriales</taxon>
        <taxon>Natronomonadaceae</taxon>
        <taxon>Salinirubellus</taxon>
    </lineage>
</organism>
<reference evidence="1" key="1">
    <citation type="submission" date="2022-09" db="EMBL/GenBank/DDBJ databases">
        <title>Diverse halophilic archaea isolated from saline environments.</title>
        <authorList>
            <person name="Cui H.-L."/>
        </authorList>
    </citation>
    <scope>NUCLEOTIDE SEQUENCE</scope>
    <source>
        <strain evidence="1">ZS-35-S2</strain>
    </source>
</reference>
<protein>
    <submittedName>
        <fullName evidence="1">Uncharacterized protein</fullName>
    </submittedName>
</protein>
<dbReference type="GeneID" id="74943466"/>
<dbReference type="Proteomes" id="UP001057580">
    <property type="component" value="Chromosome"/>
</dbReference>
<dbReference type="RefSeq" id="WP_260592159.1">
    <property type="nucleotide sequence ID" value="NZ_CP104003.1"/>
</dbReference>
<dbReference type="EMBL" id="CP104003">
    <property type="protein sequence ID" value="UWM53164.1"/>
    <property type="molecule type" value="Genomic_DNA"/>
</dbReference>